<evidence type="ECO:0000313" key="2">
    <source>
        <dbReference type="Proteomes" id="UP000281726"/>
    </source>
</evidence>
<name>A0A3A9YT62_9ACTN</name>
<reference evidence="1 2" key="1">
    <citation type="journal article" date="2004" name="Syst. Appl. Microbiol.">
        <title>Cryptoendolithic actinomycetes from antarctic sandstone rock samples: Micromonospora endolithica sp. nov. and two isolates related to Micromonospora coerulea Jensen 1932.</title>
        <authorList>
            <person name="Hirsch P."/>
            <person name="Mevs U."/>
            <person name="Kroppenstedt R.M."/>
            <person name="Schumann P."/>
            <person name="Stackebrandt E."/>
        </authorList>
    </citation>
    <scope>NUCLEOTIDE SEQUENCE [LARGE SCALE GENOMIC DNA]</scope>
    <source>
        <strain evidence="1 2">JCM 12677</strain>
    </source>
</reference>
<dbReference type="AlphaFoldDB" id="A0A3A9YT62"/>
<proteinExistence type="predicted"/>
<organism evidence="1 2">
    <name type="scientific">Micromonospora endolithica</name>
    <dbReference type="NCBI Taxonomy" id="230091"/>
    <lineage>
        <taxon>Bacteria</taxon>
        <taxon>Bacillati</taxon>
        <taxon>Actinomycetota</taxon>
        <taxon>Actinomycetes</taxon>
        <taxon>Micromonosporales</taxon>
        <taxon>Micromonosporaceae</taxon>
        <taxon>Micromonospora</taxon>
    </lineage>
</organism>
<evidence type="ECO:0000313" key="1">
    <source>
        <dbReference type="EMBL" id="RKN38487.1"/>
    </source>
</evidence>
<dbReference type="EMBL" id="RBAK01000021">
    <property type="protein sequence ID" value="RKN38487.1"/>
    <property type="molecule type" value="Genomic_DNA"/>
</dbReference>
<protein>
    <submittedName>
        <fullName evidence="1">Uncharacterized protein</fullName>
    </submittedName>
</protein>
<keyword evidence="2" id="KW-1185">Reference proteome</keyword>
<sequence>MLHRSTAKLRWLADQLPTAPAGPDPWWRLYDALPRLQPGTAALIARHLADEDRWIREAVGVGPDRAPLPGVPCPHCGERQLVVQTAGPVDAWTVVCATGRLCTGGGCPCGMPGAVEGVPHIWRRADAIGAVAGAAPANPTREDRP</sequence>
<accession>A0A3A9YT62</accession>
<comment type="caution">
    <text evidence="1">The sequence shown here is derived from an EMBL/GenBank/DDBJ whole genome shotgun (WGS) entry which is preliminary data.</text>
</comment>
<dbReference type="OrthoDB" id="3402009at2"/>
<dbReference type="Proteomes" id="UP000281726">
    <property type="component" value="Unassembled WGS sequence"/>
</dbReference>
<gene>
    <name evidence="1" type="ORF">D7223_31160</name>
</gene>